<organism evidence="1 2">
    <name type="scientific">Gossypium tomentosum</name>
    <name type="common">Hawaiian cotton</name>
    <name type="synonym">Gossypium sandvicense</name>
    <dbReference type="NCBI Taxonomy" id="34277"/>
    <lineage>
        <taxon>Eukaryota</taxon>
        <taxon>Viridiplantae</taxon>
        <taxon>Streptophyta</taxon>
        <taxon>Embryophyta</taxon>
        <taxon>Tracheophyta</taxon>
        <taxon>Spermatophyta</taxon>
        <taxon>Magnoliopsida</taxon>
        <taxon>eudicotyledons</taxon>
        <taxon>Gunneridae</taxon>
        <taxon>Pentapetalae</taxon>
        <taxon>rosids</taxon>
        <taxon>malvids</taxon>
        <taxon>Malvales</taxon>
        <taxon>Malvaceae</taxon>
        <taxon>Malvoideae</taxon>
        <taxon>Gossypium</taxon>
    </lineage>
</organism>
<reference evidence="1 2" key="1">
    <citation type="submission" date="2019-07" db="EMBL/GenBank/DDBJ databases">
        <title>WGS assembly of Gossypium tomentosum.</title>
        <authorList>
            <person name="Chen Z.J."/>
            <person name="Sreedasyam A."/>
            <person name="Ando A."/>
            <person name="Song Q."/>
            <person name="De L."/>
            <person name="Hulse-Kemp A."/>
            <person name="Ding M."/>
            <person name="Ye W."/>
            <person name="Kirkbride R."/>
            <person name="Jenkins J."/>
            <person name="Plott C."/>
            <person name="Lovell J."/>
            <person name="Lin Y.-M."/>
            <person name="Vaughn R."/>
            <person name="Liu B."/>
            <person name="Li W."/>
            <person name="Simpson S."/>
            <person name="Scheffler B."/>
            <person name="Saski C."/>
            <person name="Grover C."/>
            <person name="Hu G."/>
            <person name="Conover J."/>
            <person name="Carlson J."/>
            <person name="Shu S."/>
            <person name="Boston L."/>
            <person name="Williams M."/>
            <person name="Peterson D."/>
            <person name="Mcgee K."/>
            <person name="Jones D."/>
            <person name="Wendel J."/>
            <person name="Stelly D."/>
            <person name="Grimwood J."/>
            <person name="Schmutz J."/>
        </authorList>
    </citation>
    <scope>NUCLEOTIDE SEQUENCE [LARGE SCALE GENOMIC DNA]</scope>
    <source>
        <strain evidence="1">7179.01</strain>
    </source>
</reference>
<evidence type="ECO:0000313" key="2">
    <source>
        <dbReference type="Proteomes" id="UP000322667"/>
    </source>
</evidence>
<proteinExistence type="predicted"/>
<name>A0A5D2LM15_GOSTO</name>
<evidence type="ECO:0000313" key="1">
    <source>
        <dbReference type="EMBL" id="TYH79103.1"/>
    </source>
</evidence>
<protein>
    <submittedName>
        <fullName evidence="1">Uncharacterized protein</fullName>
    </submittedName>
</protein>
<dbReference type="AlphaFoldDB" id="A0A5D2LM15"/>
<dbReference type="EMBL" id="CM017625">
    <property type="protein sequence ID" value="TYH79103.1"/>
    <property type="molecule type" value="Genomic_DNA"/>
</dbReference>
<dbReference type="Proteomes" id="UP000322667">
    <property type="component" value="Chromosome D03"/>
</dbReference>
<gene>
    <name evidence="1" type="ORF">ES332_D03G038400v1</name>
</gene>
<accession>A0A5D2LM15</accession>
<keyword evidence="2" id="KW-1185">Reference proteome</keyword>
<sequence length="53" mass="6058">MIFLSSPFMGFFLRYPCGCTNKEMASYGHLADIRRSCVDFLSQVVIWTGSQDM</sequence>